<evidence type="ECO:0000313" key="3">
    <source>
        <dbReference type="Proteomes" id="UP000299102"/>
    </source>
</evidence>
<accession>A0A4C1Z6X0</accession>
<reference evidence="2 3" key="1">
    <citation type="journal article" date="2019" name="Commun. Biol.">
        <title>The bagworm genome reveals a unique fibroin gene that provides high tensile strength.</title>
        <authorList>
            <person name="Kono N."/>
            <person name="Nakamura H."/>
            <person name="Ohtoshi R."/>
            <person name="Tomita M."/>
            <person name="Numata K."/>
            <person name="Arakawa K."/>
        </authorList>
    </citation>
    <scope>NUCLEOTIDE SEQUENCE [LARGE SCALE GENOMIC DNA]</scope>
</reference>
<feature type="compositionally biased region" description="Basic and acidic residues" evidence="1">
    <location>
        <begin position="117"/>
        <end position="127"/>
    </location>
</feature>
<proteinExistence type="predicted"/>
<protein>
    <submittedName>
        <fullName evidence="2">Uncharacterized protein</fullName>
    </submittedName>
</protein>
<feature type="compositionally biased region" description="Basic and acidic residues" evidence="1">
    <location>
        <begin position="43"/>
        <end position="57"/>
    </location>
</feature>
<dbReference type="EMBL" id="BGZK01001562">
    <property type="protein sequence ID" value="GBP82397.1"/>
    <property type="molecule type" value="Genomic_DNA"/>
</dbReference>
<comment type="caution">
    <text evidence="2">The sequence shown here is derived from an EMBL/GenBank/DDBJ whole genome shotgun (WGS) entry which is preliminary data.</text>
</comment>
<dbReference type="AlphaFoldDB" id="A0A4C1Z6X0"/>
<evidence type="ECO:0000256" key="1">
    <source>
        <dbReference type="SAM" id="MobiDB-lite"/>
    </source>
</evidence>
<sequence>MVASFLGMTAHYATIVLEDKKTVTADWNEHAATARNSELNEWSDARSTEDSKNDKQHELDLLGRSAYRNPFYPIAAPINNASTLIRSDDNEAQSELIPPESIALTAGCGACFATNGERTRRQTDRDKRARRAVNVSSF</sequence>
<feature type="region of interest" description="Disordered" evidence="1">
    <location>
        <begin position="117"/>
        <end position="138"/>
    </location>
</feature>
<keyword evidence="3" id="KW-1185">Reference proteome</keyword>
<evidence type="ECO:0000313" key="2">
    <source>
        <dbReference type="EMBL" id="GBP82397.1"/>
    </source>
</evidence>
<dbReference type="Proteomes" id="UP000299102">
    <property type="component" value="Unassembled WGS sequence"/>
</dbReference>
<name>A0A4C1Z6X0_EUMVA</name>
<organism evidence="2 3">
    <name type="scientific">Eumeta variegata</name>
    <name type="common">Bagworm moth</name>
    <name type="synonym">Eumeta japonica</name>
    <dbReference type="NCBI Taxonomy" id="151549"/>
    <lineage>
        <taxon>Eukaryota</taxon>
        <taxon>Metazoa</taxon>
        <taxon>Ecdysozoa</taxon>
        <taxon>Arthropoda</taxon>
        <taxon>Hexapoda</taxon>
        <taxon>Insecta</taxon>
        <taxon>Pterygota</taxon>
        <taxon>Neoptera</taxon>
        <taxon>Endopterygota</taxon>
        <taxon>Lepidoptera</taxon>
        <taxon>Glossata</taxon>
        <taxon>Ditrysia</taxon>
        <taxon>Tineoidea</taxon>
        <taxon>Psychidae</taxon>
        <taxon>Oiketicinae</taxon>
        <taxon>Eumeta</taxon>
    </lineage>
</organism>
<gene>
    <name evidence="2" type="ORF">EVAR_49707_1</name>
</gene>
<feature type="region of interest" description="Disordered" evidence="1">
    <location>
        <begin position="34"/>
        <end position="57"/>
    </location>
</feature>